<evidence type="ECO:0000259" key="16">
    <source>
        <dbReference type="Pfam" id="PF07732"/>
    </source>
</evidence>
<dbReference type="EC" id="1.16.3.1" evidence="4"/>
<evidence type="ECO:0000256" key="1">
    <source>
        <dbReference type="ARBA" id="ARBA00001935"/>
    </source>
</evidence>
<comment type="similarity">
    <text evidence="3">Belongs to the multicopper oxidase family.</text>
</comment>
<feature type="domain" description="Plastocyanin-like" evidence="16">
    <location>
        <begin position="250"/>
        <end position="314"/>
    </location>
</feature>
<keyword evidence="8" id="KW-0732">Signal</keyword>
<comment type="subcellular location">
    <subcellularLocation>
        <location evidence="2">Membrane</location>
        <topology evidence="2">Single-pass membrane protein</topology>
    </subcellularLocation>
</comment>
<sequence>MLCPDPDVPIFQVQVEKEFFLLFTIFDENLSWYLEENIEGIFSDLSAVDAEDEDFQESNRMHAINGYMYENLPGLEMCRGDNISWHLLALGTETDIHGIYFQGNTVNLGGMTRDTISLFPHTTTTAYMQPDQAGKFEVGCQTMKHYVSGMKHTYTVETCDHSKAEEIQFGAIRTYYIAAEEVEWDYSPDRSWELGKHNITQHEHESPGHIFVSSGEDRIGSKYKKVVYREYTDGQFTEPKKRSAEEEHLEIMGPFIRAEVGKSILIIFKNKASQPYSIYAHGVHVVNLDGGTEIRGTLPGGINTYQWNVPERSGPGSNDPDCLSWAYYSKEDVMKDMYSGLVGPLLTCRKGILNNKGLRKDIAREFALLFLVFDENVSWYLDDNIENYIHKDPSAINITEEFEESNKIHAINGKIYGNLHGLIMTEGEKTNWYLLGLGNEVDMHTVHFHAQSFLYKVSAVYITKYKAT</sequence>
<evidence type="ECO:0000256" key="14">
    <source>
        <dbReference type="ARBA" id="ARBA00023157"/>
    </source>
</evidence>
<keyword evidence="11" id="KW-0560">Oxidoreductase</keyword>
<dbReference type="SUPFAM" id="SSF49503">
    <property type="entry name" value="Cupredoxins"/>
    <property type="match status" value="3"/>
</dbReference>
<dbReference type="InterPro" id="IPR011707">
    <property type="entry name" value="Cu-oxidase-like_N"/>
</dbReference>
<evidence type="ECO:0000256" key="12">
    <source>
        <dbReference type="ARBA" id="ARBA00023065"/>
    </source>
</evidence>
<dbReference type="PANTHER" id="PTHR46806:SF7">
    <property type="entry name" value="COAGULATION FACTOR VIII"/>
    <property type="match status" value="1"/>
</dbReference>
<reference evidence="17" key="1">
    <citation type="thesis" date="2020" institute="ProQuest LLC" country="789 East Eisenhower Parkway, Ann Arbor, MI, USA">
        <title>Comparative Genomics and Chromosome Evolution.</title>
        <authorList>
            <person name="Mudd A.B."/>
        </authorList>
    </citation>
    <scope>NUCLEOTIDE SEQUENCE</scope>
    <source>
        <strain evidence="17">237g6f4</strain>
        <tissue evidence="17">Blood</tissue>
    </source>
</reference>
<name>A0AAV6Z5W2_ENGPU</name>
<keyword evidence="9" id="KW-0677">Repeat</keyword>
<comment type="caution">
    <text evidence="17">The sequence shown here is derived from an EMBL/GenBank/DDBJ whole genome shotgun (WGS) entry which is preliminary data.</text>
</comment>
<evidence type="ECO:0000256" key="13">
    <source>
        <dbReference type="ARBA" id="ARBA00023136"/>
    </source>
</evidence>
<keyword evidence="7" id="KW-0479">Metal-binding</keyword>
<evidence type="ECO:0000256" key="4">
    <source>
        <dbReference type="ARBA" id="ARBA00013107"/>
    </source>
</evidence>
<evidence type="ECO:0000256" key="7">
    <source>
        <dbReference type="ARBA" id="ARBA00022723"/>
    </source>
</evidence>
<keyword evidence="5" id="KW-0813">Transport</keyword>
<evidence type="ECO:0000313" key="17">
    <source>
        <dbReference type="EMBL" id="KAG8541288.1"/>
    </source>
</evidence>
<evidence type="ECO:0000256" key="9">
    <source>
        <dbReference type="ARBA" id="ARBA00022737"/>
    </source>
</evidence>
<keyword evidence="12" id="KW-0406">Ion transport</keyword>
<gene>
    <name evidence="17" type="ORF">GDO81_029334</name>
</gene>
<evidence type="ECO:0000256" key="8">
    <source>
        <dbReference type="ARBA" id="ARBA00022729"/>
    </source>
</evidence>
<dbReference type="FunFam" id="2.60.40.420:FF:000002">
    <property type="entry name" value="Hephaestin like 1"/>
    <property type="match status" value="1"/>
</dbReference>
<keyword evidence="14" id="KW-1015">Disulfide bond</keyword>
<proteinExistence type="inferred from homology"/>
<evidence type="ECO:0000256" key="2">
    <source>
        <dbReference type="ARBA" id="ARBA00004167"/>
    </source>
</evidence>
<dbReference type="EMBL" id="WNYA01007961">
    <property type="protein sequence ID" value="KAG8541288.1"/>
    <property type="molecule type" value="Genomic_DNA"/>
</dbReference>
<dbReference type="GO" id="GO:0005507">
    <property type="term" value="F:copper ion binding"/>
    <property type="evidence" value="ECO:0007669"/>
    <property type="project" value="InterPro"/>
</dbReference>
<evidence type="ECO:0000256" key="15">
    <source>
        <dbReference type="ARBA" id="ARBA00023180"/>
    </source>
</evidence>
<evidence type="ECO:0000256" key="3">
    <source>
        <dbReference type="ARBA" id="ARBA00010609"/>
    </source>
</evidence>
<evidence type="ECO:0000313" key="18">
    <source>
        <dbReference type="Proteomes" id="UP000824782"/>
    </source>
</evidence>
<organism evidence="17 18">
    <name type="scientific">Engystomops pustulosus</name>
    <name type="common">Tungara frog</name>
    <name type="synonym">Physalaemus pustulosus</name>
    <dbReference type="NCBI Taxonomy" id="76066"/>
    <lineage>
        <taxon>Eukaryota</taxon>
        <taxon>Metazoa</taxon>
        <taxon>Chordata</taxon>
        <taxon>Craniata</taxon>
        <taxon>Vertebrata</taxon>
        <taxon>Euteleostomi</taxon>
        <taxon>Amphibia</taxon>
        <taxon>Batrachia</taxon>
        <taxon>Anura</taxon>
        <taxon>Neobatrachia</taxon>
        <taxon>Hyloidea</taxon>
        <taxon>Leptodactylidae</taxon>
        <taxon>Leiuperinae</taxon>
        <taxon>Engystomops</taxon>
    </lineage>
</organism>
<keyword evidence="10" id="KW-1133">Transmembrane helix</keyword>
<dbReference type="GO" id="GO:0006811">
    <property type="term" value="P:monoatomic ion transport"/>
    <property type="evidence" value="ECO:0007669"/>
    <property type="project" value="UniProtKB-KW"/>
</dbReference>
<evidence type="ECO:0000256" key="5">
    <source>
        <dbReference type="ARBA" id="ARBA00022448"/>
    </source>
</evidence>
<evidence type="ECO:0000256" key="10">
    <source>
        <dbReference type="ARBA" id="ARBA00022989"/>
    </source>
</evidence>
<keyword evidence="13" id="KW-0472">Membrane</keyword>
<dbReference type="Gene3D" id="2.60.40.420">
    <property type="entry name" value="Cupredoxins - blue copper proteins"/>
    <property type="match status" value="3"/>
</dbReference>
<dbReference type="GO" id="GO:0004322">
    <property type="term" value="F:ferroxidase activity"/>
    <property type="evidence" value="ECO:0007669"/>
    <property type="project" value="UniProtKB-EC"/>
</dbReference>
<comment type="cofactor">
    <cofactor evidence="1">
        <name>Cu cation</name>
        <dbReference type="ChEBI" id="CHEBI:23378"/>
    </cofactor>
</comment>
<dbReference type="InterPro" id="IPR050633">
    <property type="entry name" value="Neuropilin_MCO_CoagFactor"/>
</dbReference>
<evidence type="ECO:0000256" key="6">
    <source>
        <dbReference type="ARBA" id="ARBA00022692"/>
    </source>
</evidence>
<dbReference type="PANTHER" id="PTHR46806">
    <property type="entry name" value="F5/8 TYPE C DOMAIN-CONTAINING PROTEIN"/>
    <property type="match status" value="1"/>
</dbReference>
<protein>
    <recommendedName>
        <fullName evidence="4">ferroxidase</fullName>
        <ecNumber evidence="4">1.16.3.1</ecNumber>
    </recommendedName>
</protein>
<evidence type="ECO:0000256" key="11">
    <source>
        <dbReference type="ARBA" id="ARBA00023002"/>
    </source>
</evidence>
<dbReference type="Pfam" id="PF07732">
    <property type="entry name" value="Cu-oxidase_3"/>
    <property type="match status" value="1"/>
</dbReference>
<keyword evidence="18" id="KW-1185">Reference proteome</keyword>
<accession>A0AAV6Z5W2</accession>
<keyword evidence="15" id="KW-0325">Glycoprotein</keyword>
<dbReference type="AlphaFoldDB" id="A0AAV6Z5W2"/>
<dbReference type="GO" id="GO:0005886">
    <property type="term" value="C:plasma membrane"/>
    <property type="evidence" value="ECO:0007669"/>
    <property type="project" value="TreeGrafter"/>
</dbReference>
<keyword evidence="6" id="KW-0812">Transmembrane</keyword>
<dbReference type="Proteomes" id="UP000824782">
    <property type="component" value="Unassembled WGS sequence"/>
</dbReference>
<dbReference type="InterPro" id="IPR008972">
    <property type="entry name" value="Cupredoxin"/>
</dbReference>
<dbReference type="GO" id="GO:0038023">
    <property type="term" value="F:signaling receptor activity"/>
    <property type="evidence" value="ECO:0007669"/>
    <property type="project" value="TreeGrafter"/>
</dbReference>